<evidence type="ECO:0000313" key="1">
    <source>
        <dbReference type="EMBL" id="OMJ23618.1"/>
    </source>
</evidence>
<protein>
    <submittedName>
        <fullName evidence="1">Uncharacterized protein</fullName>
    </submittedName>
</protein>
<keyword evidence="2" id="KW-1185">Reference proteome</keyword>
<gene>
    <name evidence="1" type="ORF">AYI69_g4904</name>
</gene>
<accession>A0A1R1Y9R1</accession>
<dbReference type="Proteomes" id="UP000187429">
    <property type="component" value="Unassembled WGS sequence"/>
</dbReference>
<reference evidence="2" key="1">
    <citation type="submission" date="2017-01" db="EMBL/GenBank/DDBJ databases">
        <authorList>
            <person name="Wang Y."/>
            <person name="White M."/>
            <person name="Kvist S."/>
            <person name="Moncalvo J.-M."/>
        </authorList>
    </citation>
    <scope>NUCLEOTIDE SEQUENCE [LARGE SCALE GENOMIC DNA]</scope>
    <source>
        <strain evidence="2">ID-206-W2</strain>
    </source>
</reference>
<dbReference type="EMBL" id="LSSM01001987">
    <property type="protein sequence ID" value="OMJ23618.1"/>
    <property type="molecule type" value="Genomic_DNA"/>
</dbReference>
<organism evidence="1 2">
    <name type="scientific">Smittium culicis</name>
    <dbReference type="NCBI Taxonomy" id="133412"/>
    <lineage>
        <taxon>Eukaryota</taxon>
        <taxon>Fungi</taxon>
        <taxon>Fungi incertae sedis</taxon>
        <taxon>Zoopagomycota</taxon>
        <taxon>Kickxellomycotina</taxon>
        <taxon>Harpellomycetes</taxon>
        <taxon>Harpellales</taxon>
        <taxon>Legeriomycetaceae</taxon>
        <taxon>Smittium</taxon>
    </lineage>
</organism>
<proteinExistence type="predicted"/>
<name>A0A1R1Y9R1_9FUNG</name>
<dbReference type="AlphaFoldDB" id="A0A1R1Y9R1"/>
<comment type="caution">
    <text evidence="1">The sequence shown here is derived from an EMBL/GenBank/DDBJ whole genome shotgun (WGS) entry which is preliminary data.</text>
</comment>
<sequence>MEKMGEIEKDIETSSKVQTLDSSTSVAAFVDIRGNDQWNDDIDSDGEYRVLAYEHGVAADIWQIVGCAWANNFAEVLYFCAYSIVGRRWVWEQHEFANNHACAYGSWSRCIGAGTFLDNSTKAGRVDEK</sequence>
<evidence type="ECO:0000313" key="2">
    <source>
        <dbReference type="Proteomes" id="UP000187429"/>
    </source>
</evidence>